<gene>
    <name evidence="1" type="ORF">N47_K27470</name>
</gene>
<evidence type="ECO:0000313" key="1">
    <source>
        <dbReference type="EMBL" id="CBX30507.1"/>
    </source>
</evidence>
<dbReference type="AlphaFoldDB" id="E1YIW3"/>
<reference evidence="1" key="1">
    <citation type="journal article" date="2011" name="Environ. Microbiol.">
        <title>Genomic insights into the metabolic potential of the polycyclic aromatic hydrocarbon degrading sulfate-reducing Deltaproteobacterium N47.</title>
        <authorList>
            <person name="Bergmann F."/>
            <person name="Selesi D."/>
            <person name="Weinmaier T."/>
            <person name="Tischler P."/>
            <person name="Rattei T."/>
            <person name="Meckenstock R.U."/>
        </authorList>
    </citation>
    <scope>NUCLEOTIDE SEQUENCE</scope>
</reference>
<dbReference type="EMBL" id="FR695876">
    <property type="protein sequence ID" value="CBX30507.1"/>
    <property type="molecule type" value="Genomic_DNA"/>
</dbReference>
<protein>
    <submittedName>
        <fullName evidence="1">Uncharacterized protein</fullName>
    </submittedName>
</protein>
<accession>E1YIW3</accession>
<proteinExistence type="predicted"/>
<sequence>MKTYTIFVPYEKKEDAFKYLKESEMLSETLQDEETREQFKAKIKISDSPWEGCDVLHIQLRSGYIGEGWYVQILSREEDEEEMTFFESKRLGARRGHMLRSMIAESETEDAEKKRVMEEELKQRLQWKKKIVKKILED</sequence>
<name>E1YIW3_9BACT</name>
<organism evidence="1">
    <name type="scientific">uncultured Desulfobacterium sp</name>
    <dbReference type="NCBI Taxonomy" id="201089"/>
    <lineage>
        <taxon>Bacteria</taxon>
        <taxon>Pseudomonadati</taxon>
        <taxon>Thermodesulfobacteriota</taxon>
        <taxon>Desulfobacteria</taxon>
        <taxon>Desulfobacterales</taxon>
        <taxon>Desulfobacteriaceae</taxon>
        <taxon>Desulfobacterium</taxon>
        <taxon>environmental samples</taxon>
    </lineage>
</organism>